<proteinExistence type="predicted"/>
<dbReference type="EMBL" id="BKCJ010002041">
    <property type="protein sequence ID" value="GEU45830.1"/>
    <property type="molecule type" value="Genomic_DNA"/>
</dbReference>
<evidence type="ECO:0000313" key="1">
    <source>
        <dbReference type="EMBL" id="GEU45830.1"/>
    </source>
</evidence>
<reference evidence="1" key="1">
    <citation type="journal article" date="2019" name="Sci. Rep.">
        <title>Draft genome of Tanacetum cinerariifolium, the natural source of mosquito coil.</title>
        <authorList>
            <person name="Yamashiro T."/>
            <person name="Shiraishi A."/>
            <person name="Satake H."/>
            <person name="Nakayama K."/>
        </authorList>
    </citation>
    <scope>NUCLEOTIDE SEQUENCE</scope>
</reference>
<comment type="caution">
    <text evidence="1">The sequence shown here is derived from an EMBL/GenBank/DDBJ whole genome shotgun (WGS) entry which is preliminary data.</text>
</comment>
<name>A0A6L2KAW0_TANCI</name>
<organism evidence="1">
    <name type="scientific">Tanacetum cinerariifolium</name>
    <name type="common">Dalmatian daisy</name>
    <name type="synonym">Chrysanthemum cinerariifolium</name>
    <dbReference type="NCBI Taxonomy" id="118510"/>
    <lineage>
        <taxon>Eukaryota</taxon>
        <taxon>Viridiplantae</taxon>
        <taxon>Streptophyta</taxon>
        <taxon>Embryophyta</taxon>
        <taxon>Tracheophyta</taxon>
        <taxon>Spermatophyta</taxon>
        <taxon>Magnoliopsida</taxon>
        <taxon>eudicotyledons</taxon>
        <taxon>Gunneridae</taxon>
        <taxon>Pentapetalae</taxon>
        <taxon>asterids</taxon>
        <taxon>campanulids</taxon>
        <taxon>Asterales</taxon>
        <taxon>Asteraceae</taxon>
        <taxon>Asteroideae</taxon>
        <taxon>Anthemideae</taxon>
        <taxon>Anthemidinae</taxon>
        <taxon>Tanacetum</taxon>
    </lineage>
</organism>
<dbReference type="AlphaFoldDB" id="A0A6L2KAW0"/>
<sequence length="254" mass="29690">MTLLWMIMRMHPNKGKIIELDADEDVTLVDVDTTVEIDADTQRRMEEDVTDVKEINVAEFEPTIFDDKEVTMTMAQTVIKIKSEKARILDEQMAKRLQDEEIEQAAARERRKKEDLARAKVLQQQYDQKQENIDWNIVVEQIQEKHLDNIKKYQSLKRKPISVAHARKNMIVYLKNMAGDEEPSKKRVTKDTLLQESFKKLRAEVEVSDAVMLLMLSVKLQVDEDCEMARDFVMKIFMEANKPKSRRSLDTSSN</sequence>
<protein>
    <submittedName>
        <fullName evidence="1">Uncharacterized protein</fullName>
    </submittedName>
</protein>
<gene>
    <name evidence="1" type="ORF">Tci_017808</name>
</gene>
<accession>A0A6L2KAW0</accession>